<keyword evidence="3" id="KW-1185">Reference proteome</keyword>
<gene>
    <name evidence="2" type="ORF">AOR01nite_17490</name>
</gene>
<dbReference type="AlphaFoldDB" id="A0A4Y3TN35"/>
<organism evidence="2 3">
    <name type="scientific">Acetobacter orleanensis</name>
    <dbReference type="NCBI Taxonomy" id="104099"/>
    <lineage>
        <taxon>Bacteria</taxon>
        <taxon>Pseudomonadati</taxon>
        <taxon>Pseudomonadota</taxon>
        <taxon>Alphaproteobacteria</taxon>
        <taxon>Acetobacterales</taxon>
        <taxon>Acetobacteraceae</taxon>
        <taxon>Acetobacter</taxon>
    </lineage>
</organism>
<reference evidence="2 3" key="1">
    <citation type="submission" date="2019-06" db="EMBL/GenBank/DDBJ databases">
        <title>Whole genome shotgun sequence of Acetobacter orleanensis NBRC 13752.</title>
        <authorList>
            <person name="Hosoyama A."/>
            <person name="Uohara A."/>
            <person name="Ohji S."/>
            <person name="Ichikawa N."/>
        </authorList>
    </citation>
    <scope>NUCLEOTIDE SEQUENCE [LARGE SCALE GENOMIC DNA]</scope>
    <source>
        <strain evidence="2 3">NBRC 13752</strain>
    </source>
</reference>
<feature type="region of interest" description="Disordered" evidence="1">
    <location>
        <begin position="1"/>
        <end position="48"/>
    </location>
</feature>
<protein>
    <submittedName>
        <fullName evidence="2">Uncharacterized protein</fullName>
    </submittedName>
</protein>
<dbReference type="Proteomes" id="UP000317617">
    <property type="component" value="Unassembled WGS sequence"/>
</dbReference>
<proteinExistence type="predicted"/>
<evidence type="ECO:0000313" key="2">
    <source>
        <dbReference type="EMBL" id="GEB83272.1"/>
    </source>
</evidence>
<evidence type="ECO:0000313" key="3">
    <source>
        <dbReference type="Proteomes" id="UP000317617"/>
    </source>
</evidence>
<dbReference type="EMBL" id="BJMU01000008">
    <property type="protein sequence ID" value="GEB83272.1"/>
    <property type="molecule type" value="Genomic_DNA"/>
</dbReference>
<accession>A0A4Y3TN35</accession>
<sequence length="60" mass="6410">MPTGWKQLKAKGQSRPQTPGPFIQGAKPGGGENRSGKNPGAMGSNPVADTNLWKNFFIKQ</sequence>
<name>A0A4Y3TN35_9PROT</name>
<evidence type="ECO:0000256" key="1">
    <source>
        <dbReference type="SAM" id="MobiDB-lite"/>
    </source>
</evidence>
<comment type="caution">
    <text evidence="2">The sequence shown here is derived from an EMBL/GenBank/DDBJ whole genome shotgun (WGS) entry which is preliminary data.</text>
</comment>